<gene>
    <name evidence="2" type="ORF">QJS10_CPA16g01040</name>
</gene>
<proteinExistence type="predicted"/>
<evidence type="ECO:0000313" key="2">
    <source>
        <dbReference type="EMBL" id="KAK1295203.1"/>
    </source>
</evidence>
<dbReference type="AlphaFoldDB" id="A0AAV9D451"/>
<reference evidence="2" key="2">
    <citation type="submission" date="2023-06" db="EMBL/GenBank/DDBJ databases">
        <authorList>
            <person name="Ma L."/>
            <person name="Liu K.-W."/>
            <person name="Li Z."/>
            <person name="Hsiao Y.-Y."/>
            <person name="Qi Y."/>
            <person name="Fu T."/>
            <person name="Tang G."/>
            <person name="Zhang D."/>
            <person name="Sun W.-H."/>
            <person name="Liu D.-K."/>
            <person name="Li Y."/>
            <person name="Chen G.-Z."/>
            <person name="Liu X.-D."/>
            <person name="Liao X.-Y."/>
            <person name="Jiang Y.-T."/>
            <person name="Yu X."/>
            <person name="Hao Y."/>
            <person name="Huang J."/>
            <person name="Zhao X.-W."/>
            <person name="Ke S."/>
            <person name="Chen Y.-Y."/>
            <person name="Wu W.-L."/>
            <person name="Hsu J.-L."/>
            <person name="Lin Y.-F."/>
            <person name="Huang M.-D."/>
            <person name="Li C.-Y."/>
            <person name="Huang L."/>
            <person name="Wang Z.-W."/>
            <person name="Zhao X."/>
            <person name="Zhong W.-Y."/>
            <person name="Peng D.-H."/>
            <person name="Ahmad S."/>
            <person name="Lan S."/>
            <person name="Zhang J.-S."/>
            <person name="Tsai W.-C."/>
            <person name="Van De Peer Y."/>
            <person name="Liu Z.-J."/>
        </authorList>
    </citation>
    <scope>NUCLEOTIDE SEQUENCE</scope>
    <source>
        <strain evidence="2">CP</strain>
        <tissue evidence="2">Leaves</tissue>
    </source>
</reference>
<keyword evidence="3" id="KW-1185">Reference proteome</keyword>
<organism evidence="2 3">
    <name type="scientific">Acorus calamus</name>
    <name type="common">Sweet flag</name>
    <dbReference type="NCBI Taxonomy" id="4465"/>
    <lineage>
        <taxon>Eukaryota</taxon>
        <taxon>Viridiplantae</taxon>
        <taxon>Streptophyta</taxon>
        <taxon>Embryophyta</taxon>
        <taxon>Tracheophyta</taxon>
        <taxon>Spermatophyta</taxon>
        <taxon>Magnoliopsida</taxon>
        <taxon>Liliopsida</taxon>
        <taxon>Acoraceae</taxon>
        <taxon>Acorus</taxon>
    </lineage>
</organism>
<evidence type="ECO:0000313" key="3">
    <source>
        <dbReference type="Proteomes" id="UP001180020"/>
    </source>
</evidence>
<feature type="region of interest" description="Disordered" evidence="1">
    <location>
        <begin position="134"/>
        <end position="155"/>
    </location>
</feature>
<dbReference type="Proteomes" id="UP001180020">
    <property type="component" value="Unassembled WGS sequence"/>
</dbReference>
<sequence>MRVQPIRIPKMPARDIALSQVKIGPFPRNRIKILDNHSDLAPQLTPKKTHHGEAEEGAYLTGAGFPRDPNLKVRASASNSSNKSSASWAASFSFASQSRMARSFNCFSSASSITDRTAERMLLSFCSSLLTPHDSPNPSMRRDAHLSKRSDSRGAITTSAMTKDHCSLVQKKWVDY</sequence>
<evidence type="ECO:0000256" key="1">
    <source>
        <dbReference type="SAM" id="MobiDB-lite"/>
    </source>
</evidence>
<protein>
    <submittedName>
        <fullName evidence="2">Uncharacterized protein</fullName>
    </submittedName>
</protein>
<comment type="caution">
    <text evidence="2">The sequence shown here is derived from an EMBL/GenBank/DDBJ whole genome shotgun (WGS) entry which is preliminary data.</text>
</comment>
<reference evidence="2" key="1">
    <citation type="journal article" date="2023" name="Nat. Commun.">
        <title>Diploid and tetraploid genomes of Acorus and the evolution of monocots.</title>
        <authorList>
            <person name="Ma L."/>
            <person name="Liu K.W."/>
            <person name="Li Z."/>
            <person name="Hsiao Y.Y."/>
            <person name="Qi Y."/>
            <person name="Fu T."/>
            <person name="Tang G.D."/>
            <person name="Zhang D."/>
            <person name="Sun W.H."/>
            <person name="Liu D.K."/>
            <person name="Li Y."/>
            <person name="Chen G.Z."/>
            <person name="Liu X.D."/>
            <person name="Liao X.Y."/>
            <person name="Jiang Y.T."/>
            <person name="Yu X."/>
            <person name="Hao Y."/>
            <person name="Huang J."/>
            <person name="Zhao X.W."/>
            <person name="Ke S."/>
            <person name="Chen Y.Y."/>
            <person name="Wu W.L."/>
            <person name="Hsu J.L."/>
            <person name="Lin Y.F."/>
            <person name="Huang M.D."/>
            <person name="Li C.Y."/>
            <person name="Huang L."/>
            <person name="Wang Z.W."/>
            <person name="Zhao X."/>
            <person name="Zhong W.Y."/>
            <person name="Peng D.H."/>
            <person name="Ahmad S."/>
            <person name="Lan S."/>
            <person name="Zhang J.S."/>
            <person name="Tsai W.C."/>
            <person name="Van de Peer Y."/>
            <person name="Liu Z.J."/>
        </authorList>
    </citation>
    <scope>NUCLEOTIDE SEQUENCE</scope>
    <source>
        <strain evidence="2">CP</strain>
    </source>
</reference>
<dbReference type="EMBL" id="JAUJYO010000016">
    <property type="protein sequence ID" value="KAK1295203.1"/>
    <property type="molecule type" value="Genomic_DNA"/>
</dbReference>
<name>A0AAV9D451_ACOCL</name>
<feature type="compositionally biased region" description="Basic and acidic residues" evidence="1">
    <location>
        <begin position="140"/>
        <end position="152"/>
    </location>
</feature>
<accession>A0AAV9D451</accession>